<dbReference type="Proteomes" id="UP000280708">
    <property type="component" value="Chromosome"/>
</dbReference>
<gene>
    <name evidence="1" type="ORF">EBF16_16365</name>
</gene>
<reference evidence="1 2" key="1">
    <citation type="submission" date="2018-10" db="EMBL/GenBank/DDBJ databases">
        <title>Characterization and genome analysis of a novel bacterium Sphingobium yanoikuyae SJTF8 capable of degrading PAHs.</title>
        <authorList>
            <person name="Yin C."/>
            <person name="Xiong W."/>
            <person name="Liang R."/>
        </authorList>
    </citation>
    <scope>NUCLEOTIDE SEQUENCE [LARGE SCALE GENOMIC DNA]</scope>
    <source>
        <strain evidence="1 2">SJTF8</strain>
    </source>
</reference>
<name>A0A3G2V2T8_SPHYA</name>
<evidence type="ECO:0000313" key="1">
    <source>
        <dbReference type="EMBL" id="AYO80632.1"/>
    </source>
</evidence>
<accession>A0A3G2V2T8</accession>
<protein>
    <submittedName>
        <fullName evidence="1">Uncharacterized protein</fullName>
    </submittedName>
</protein>
<organism evidence="1 2">
    <name type="scientific">Sphingobium yanoikuyae</name>
    <name type="common">Sphingomonas yanoikuyae</name>
    <dbReference type="NCBI Taxonomy" id="13690"/>
    <lineage>
        <taxon>Bacteria</taxon>
        <taxon>Pseudomonadati</taxon>
        <taxon>Pseudomonadota</taxon>
        <taxon>Alphaproteobacteria</taxon>
        <taxon>Sphingomonadales</taxon>
        <taxon>Sphingomonadaceae</taxon>
        <taxon>Sphingobium</taxon>
    </lineage>
</organism>
<sequence length="63" mass="6348">MAKAKDAGKIEVRVLVDHGGHAADSVTSLTADEAKAAVKAGWADDDKAAVAFAKKEAAAQAKA</sequence>
<dbReference type="AlphaFoldDB" id="A0A3G2V2T8"/>
<proteinExistence type="predicted"/>
<evidence type="ECO:0000313" key="2">
    <source>
        <dbReference type="Proteomes" id="UP000280708"/>
    </source>
</evidence>
<dbReference type="EMBL" id="CP033230">
    <property type="protein sequence ID" value="AYO80632.1"/>
    <property type="molecule type" value="Genomic_DNA"/>
</dbReference>